<gene>
    <name evidence="2" type="ORF">S01H1_09777</name>
</gene>
<dbReference type="Pfam" id="PF13401">
    <property type="entry name" value="AAA_22"/>
    <property type="match status" value="1"/>
</dbReference>
<dbReference type="Gene3D" id="3.40.50.300">
    <property type="entry name" value="P-loop containing nucleotide triphosphate hydrolases"/>
    <property type="match status" value="1"/>
</dbReference>
<sequence length="250" mass="28484">MKPLNVLKPLTDPFFYHDFKSALNRLENDLVNGPCYALLIGESGTGKTTLLRTLLARLDPRKYNIIYLCHGRPSPSALARVMAHKFHFPLRYTRAETSQLLLQSLRNLPTKPFLWIDEAQMMPDDTLHEIRLLSEADLEGRPLFSVLLCGLPPLKDKLLNPDLFALWRRINPKLYLTGILHQELDAYINHRFGKQNASRLDNESLLHIFEHARGIPALVDLIVSECIKSVKSGPISKKTVTDIIDELEIS</sequence>
<dbReference type="InterPro" id="IPR027417">
    <property type="entry name" value="P-loop_NTPase"/>
</dbReference>
<evidence type="ECO:0000259" key="1">
    <source>
        <dbReference type="SMART" id="SM00382"/>
    </source>
</evidence>
<organism evidence="2">
    <name type="scientific">marine sediment metagenome</name>
    <dbReference type="NCBI Taxonomy" id="412755"/>
    <lineage>
        <taxon>unclassified sequences</taxon>
        <taxon>metagenomes</taxon>
        <taxon>ecological metagenomes</taxon>
    </lineage>
</organism>
<dbReference type="SUPFAM" id="SSF52540">
    <property type="entry name" value="P-loop containing nucleoside triphosphate hydrolases"/>
    <property type="match status" value="1"/>
</dbReference>
<dbReference type="AlphaFoldDB" id="X0TB04"/>
<dbReference type="PANTHER" id="PTHR35894">
    <property type="entry name" value="GENERAL SECRETION PATHWAY PROTEIN A-RELATED"/>
    <property type="match status" value="1"/>
</dbReference>
<name>X0TB04_9ZZZZ</name>
<protein>
    <recommendedName>
        <fullName evidence="1">AAA+ ATPase domain-containing protein</fullName>
    </recommendedName>
</protein>
<dbReference type="InterPro" id="IPR049945">
    <property type="entry name" value="AAA_22"/>
</dbReference>
<dbReference type="PANTHER" id="PTHR35894:SF1">
    <property type="entry name" value="PHOSPHORIBULOKINASE _ URIDINE KINASE FAMILY"/>
    <property type="match status" value="1"/>
</dbReference>
<accession>X0TB04</accession>
<reference evidence="2" key="1">
    <citation type="journal article" date="2014" name="Front. Microbiol.">
        <title>High frequency of phylogenetically diverse reductive dehalogenase-homologous genes in deep subseafloor sedimentary metagenomes.</title>
        <authorList>
            <person name="Kawai M."/>
            <person name="Futagami T."/>
            <person name="Toyoda A."/>
            <person name="Takaki Y."/>
            <person name="Nishi S."/>
            <person name="Hori S."/>
            <person name="Arai W."/>
            <person name="Tsubouchi T."/>
            <person name="Morono Y."/>
            <person name="Uchiyama I."/>
            <person name="Ito T."/>
            <person name="Fujiyama A."/>
            <person name="Inagaki F."/>
            <person name="Takami H."/>
        </authorList>
    </citation>
    <scope>NUCLEOTIDE SEQUENCE</scope>
    <source>
        <strain evidence="2">Expedition CK06-06</strain>
    </source>
</reference>
<dbReference type="EMBL" id="BARS01004998">
    <property type="protein sequence ID" value="GAF85372.1"/>
    <property type="molecule type" value="Genomic_DNA"/>
</dbReference>
<dbReference type="InterPro" id="IPR003593">
    <property type="entry name" value="AAA+_ATPase"/>
</dbReference>
<comment type="caution">
    <text evidence="2">The sequence shown here is derived from an EMBL/GenBank/DDBJ whole genome shotgun (WGS) entry which is preliminary data.</text>
</comment>
<dbReference type="SMART" id="SM00382">
    <property type="entry name" value="AAA"/>
    <property type="match status" value="1"/>
</dbReference>
<evidence type="ECO:0000313" key="2">
    <source>
        <dbReference type="EMBL" id="GAF85372.1"/>
    </source>
</evidence>
<dbReference type="InterPro" id="IPR052026">
    <property type="entry name" value="ExeA_AAA_ATPase_DNA-bind"/>
</dbReference>
<dbReference type="GO" id="GO:0016887">
    <property type="term" value="F:ATP hydrolysis activity"/>
    <property type="evidence" value="ECO:0007669"/>
    <property type="project" value="InterPro"/>
</dbReference>
<proteinExistence type="predicted"/>
<feature type="domain" description="AAA+ ATPase" evidence="1">
    <location>
        <begin position="32"/>
        <end position="180"/>
    </location>
</feature>